<evidence type="ECO:0000313" key="2">
    <source>
        <dbReference type="EMBL" id="MBB6475319.1"/>
    </source>
</evidence>
<proteinExistence type="predicted"/>
<dbReference type="Pfam" id="PF01636">
    <property type="entry name" value="APH"/>
    <property type="match status" value="1"/>
</dbReference>
<dbReference type="EMBL" id="JACHIU010000001">
    <property type="protein sequence ID" value="MBB6475319.1"/>
    <property type="molecule type" value="Genomic_DNA"/>
</dbReference>
<comment type="caution">
    <text evidence="2">The sequence shown here is derived from an EMBL/GenBank/DDBJ whole genome shotgun (WGS) entry which is preliminary data.</text>
</comment>
<keyword evidence="3" id="KW-1185">Reference proteome</keyword>
<dbReference type="RefSeq" id="WP_184984555.1">
    <property type="nucleotide sequence ID" value="NZ_JACHIU010000001.1"/>
</dbReference>
<dbReference type="InterPro" id="IPR002575">
    <property type="entry name" value="Aminoglycoside_PTrfase"/>
</dbReference>
<feature type="domain" description="Aminoglycoside phosphotransferase" evidence="1">
    <location>
        <begin position="125"/>
        <end position="193"/>
    </location>
</feature>
<reference evidence="2 3" key="1">
    <citation type="submission" date="2020-08" db="EMBL/GenBank/DDBJ databases">
        <title>Sequencing the genomes of 1000 actinobacteria strains.</title>
        <authorList>
            <person name="Klenk H.-P."/>
        </authorList>
    </citation>
    <scope>NUCLEOTIDE SEQUENCE [LARGE SCALE GENOMIC DNA]</scope>
    <source>
        <strain evidence="2 3">DSM 44936</strain>
    </source>
</reference>
<sequence length="266" mass="29686">MGLRTADVEIGLPGGDVTGGVVRVGDTVRRRMGRSAEAVHALLRHLEDVGFEGAPRVLGVDESGREVLSYLPGEAGVWPLPAYVVRDDVLEELGGLVRRYHDAVASFRVPAGAVWEDGSGDDGVPELVGHCDITTENVIFRDERPWGLIDFDMARPVTRVYDIATTLRHWGPVADPIDRDPRQRGLDVGRRLRLFCDAYGLEAGERRRLLEVSRLRFGRSYERMRVRAVREGGGWARMWDAGAGDRIRRAAAWLDANWDELAFCLR</sequence>
<evidence type="ECO:0000259" key="1">
    <source>
        <dbReference type="Pfam" id="PF01636"/>
    </source>
</evidence>
<dbReference type="SUPFAM" id="SSF56112">
    <property type="entry name" value="Protein kinase-like (PK-like)"/>
    <property type="match status" value="1"/>
</dbReference>
<organism evidence="2 3">
    <name type="scientific">Sphaerisporangium rubeum</name>
    <dbReference type="NCBI Taxonomy" id="321317"/>
    <lineage>
        <taxon>Bacteria</taxon>
        <taxon>Bacillati</taxon>
        <taxon>Actinomycetota</taxon>
        <taxon>Actinomycetes</taxon>
        <taxon>Streptosporangiales</taxon>
        <taxon>Streptosporangiaceae</taxon>
        <taxon>Sphaerisporangium</taxon>
    </lineage>
</organism>
<evidence type="ECO:0000313" key="3">
    <source>
        <dbReference type="Proteomes" id="UP000555564"/>
    </source>
</evidence>
<dbReference type="AlphaFoldDB" id="A0A7X0IHG7"/>
<name>A0A7X0IHG7_9ACTN</name>
<protein>
    <recommendedName>
        <fullName evidence="1">Aminoglycoside phosphotransferase domain-containing protein</fullName>
    </recommendedName>
</protein>
<gene>
    <name evidence="2" type="ORF">BJ992_004750</name>
</gene>
<dbReference type="Gene3D" id="3.90.1200.10">
    <property type="match status" value="1"/>
</dbReference>
<dbReference type="Proteomes" id="UP000555564">
    <property type="component" value="Unassembled WGS sequence"/>
</dbReference>
<accession>A0A7X0IHG7</accession>
<dbReference type="InterPro" id="IPR011009">
    <property type="entry name" value="Kinase-like_dom_sf"/>
</dbReference>